<dbReference type="PANTHER" id="PTHR11228">
    <property type="entry name" value="RADICAL SAM DOMAIN PROTEIN"/>
    <property type="match status" value="1"/>
</dbReference>
<comment type="cofactor">
    <cofactor evidence="1">
        <name>[4Fe-4S] cluster</name>
        <dbReference type="ChEBI" id="CHEBI:49883"/>
    </cofactor>
</comment>
<organism evidence="8 9">
    <name type="scientific">Candidatus Nitrohelix vancouverensis</name>
    <dbReference type="NCBI Taxonomy" id="2705534"/>
    <lineage>
        <taxon>Bacteria</taxon>
        <taxon>Pseudomonadati</taxon>
        <taxon>Nitrospinota/Tectimicrobiota group</taxon>
        <taxon>Nitrospinota</taxon>
        <taxon>Nitrospinia</taxon>
        <taxon>Nitrospinales</taxon>
        <taxon>Nitrospinaceae</taxon>
        <taxon>Candidatus Nitrohelix</taxon>
    </lineage>
</organism>
<proteinExistence type="predicted"/>
<evidence type="ECO:0000256" key="5">
    <source>
        <dbReference type="ARBA" id="ARBA00023014"/>
    </source>
</evidence>
<dbReference type="KEGG" id="nva:G3M78_07960"/>
<dbReference type="InterPro" id="IPR006638">
    <property type="entry name" value="Elp3/MiaA/NifB-like_rSAM"/>
</dbReference>
<dbReference type="Pfam" id="PF04055">
    <property type="entry name" value="Radical_SAM"/>
    <property type="match status" value="1"/>
</dbReference>
<dbReference type="InterPro" id="IPR050377">
    <property type="entry name" value="Radical_SAM_PqqE_MftC-like"/>
</dbReference>
<evidence type="ECO:0000313" key="8">
    <source>
        <dbReference type="EMBL" id="QPJ65327.1"/>
    </source>
</evidence>
<keyword evidence="5" id="KW-0411">Iron-sulfur</keyword>
<dbReference type="InterPro" id="IPR023885">
    <property type="entry name" value="4Fe4S-binding_SPASM_dom"/>
</dbReference>
<evidence type="ECO:0000256" key="6">
    <source>
        <dbReference type="SAM" id="MobiDB-lite"/>
    </source>
</evidence>
<dbReference type="GO" id="GO:0046872">
    <property type="term" value="F:metal ion binding"/>
    <property type="evidence" value="ECO:0007669"/>
    <property type="project" value="UniProtKB-KW"/>
</dbReference>
<dbReference type="GO" id="GO:0051536">
    <property type="term" value="F:iron-sulfur cluster binding"/>
    <property type="evidence" value="ECO:0007669"/>
    <property type="project" value="UniProtKB-KW"/>
</dbReference>
<evidence type="ECO:0000313" key="9">
    <source>
        <dbReference type="Proteomes" id="UP000594464"/>
    </source>
</evidence>
<keyword evidence="3" id="KW-0479">Metal-binding</keyword>
<dbReference type="InterPro" id="IPR013785">
    <property type="entry name" value="Aldolase_TIM"/>
</dbReference>
<evidence type="ECO:0000256" key="2">
    <source>
        <dbReference type="ARBA" id="ARBA00022691"/>
    </source>
</evidence>
<feature type="region of interest" description="Disordered" evidence="6">
    <location>
        <begin position="951"/>
        <end position="984"/>
    </location>
</feature>
<evidence type="ECO:0000256" key="3">
    <source>
        <dbReference type="ARBA" id="ARBA00022723"/>
    </source>
</evidence>
<accession>A0A7T0C2G2</accession>
<name>A0A7T0C2G2_9BACT</name>
<dbReference type="SFLD" id="SFLDS00029">
    <property type="entry name" value="Radical_SAM"/>
    <property type="match status" value="1"/>
</dbReference>
<dbReference type="SFLD" id="SFLDG01067">
    <property type="entry name" value="SPASM/twitch_domain_containing"/>
    <property type="match status" value="1"/>
</dbReference>
<dbReference type="EMBL" id="CP048620">
    <property type="protein sequence ID" value="QPJ65327.1"/>
    <property type="molecule type" value="Genomic_DNA"/>
</dbReference>
<dbReference type="Gene3D" id="3.20.20.70">
    <property type="entry name" value="Aldolase class I"/>
    <property type="match status" value="2"/>
</dbReference>
<evidence type="ECO:0000256" key="1">
    <source>
        <dbReference type="ARBA" id="ARBA00001966"/>
    </source>
</evidence>
<dbReference type="PROSITE" id="PS51918">
    <property type="entry name" value="RADICAL_SAM"/>
    <property type="match status" value="1"/>
</dbReference>
<evidence type="ECO:0000259" key="7">
    <source>
        <dbReference type="PROSITE" id="PS51918"/>
    </source>
</evidence>
<dbReference type="SMART" id="SM00729">
    <property type="entry name" value="Elp3"/>
    <property type="match status" value="1"/>
</dbReference>
<dbReference type="PANTHER" id="PTHR11228:SF7">
    <property type="entry name" value="PQQA PEPTIDE CYCLASE"/>
    <property type="match status" value="1"/>
</dbReference>
<dbReference type="CDD" id="cd21109">
    <property type="entry name" value="SPASM"/>
    <property type="match status" value="1"/>
</dbReference>
<gene>
    <name evidence="8" type="ORF">G3M78_07960</name>
</gene>
<keyword evidence="4" id="KW-0408">Iron</keyword>
<evidence type="ECO:0000256" key="4">
    <source>
        <dbReference type="ARBA" id="ARBA00023004"/>
    </source>
</evidence>
<dbReference type="Proteomes" id="UP000594464">
    <property type="component" value="Chromosome"/>
</dbReference>
<dbReference type="SUPFAM" id="SSF102114">
    <property type="entry name" value="Radical SAM enzymes"/>
    <property type="match status" value="2"/>
</dbReference>
<dbReference type="AlphaFoldDB" id="A0A7T0C2G2"/>
<reference evidence="9" key="1">
    <citation type="submission" date="2020-02" db="EMBL/GenBank/DDBJ databases">
        <title>Genomic and physiological characterization of two novel Nitrospinaceae genera.</title>
        <authorList>
            <person name="Mueller A.J."/>
            <person name="Jung M.-Y."/>
            <person name="Strachan C.R."/>
            <person name="Herbold C.W."/>
            <person name="Kirkegaard R.H."/>
            <person name="Daims H."/>
        </authorList>
    </citation>
    <scope>NUCLEOTIDE SEQUENCE [LARGE SCALE GENOMIC DNA]</scope>
</reference>
<dbReference type="GO" id="GO:0003824">
    <property type="term" value="F:catalytic activity"/>
    <property type="evidence" value="ECO:0007669"/>
    <property type="project" value="InterPro"/>
</dbReference>
<dbReference type="Pfam" id="PF13186">
    <property type="entry name" value="SPASM"/>
    <property type="match status" value="1"/>
</dbReference>
<keyword evidence="2" id="KW-0949">S-adenosyl-L-methionine</keyword>
<feature type="domain" description="Radical SAM core" evidence="7">
    <location>
        <begin position="425"/>
        <end position="656"/>
    </location>
</feature>
<dbReference type="InterPro" id="IPR058240">
    <property type="entry name" value="rSAM_sf"/>
</dbReference>
<dbReference type="CDD" id="cd01335">
    <property type="entry name" value="Radical_SAM"/>
    <property type="match status" value="1"/>
</dbReference>
<dbReference type="InterPro" id="IPR007197">
    <property type="entry name" value="rSAM"/>
</dbReference>
<sequence length="1126" mass="129261">MCVDESLERLGSWPHAPFSLDGLCQRFALNLPELHRESGLSEKLLRQNQLQGVVFLIGTVCPARKQLGLARKLLSQGLKIWFYWQDVQVLRPIDDGELKSYWKQWVRAMFYYRFPDWLETWVPFIPRIPSTGSHRYLAVVPRLCAVAEIVNDRLDSITEIQELHFESVQWRLTDRILAELDGDSEFQGVVLFLETESPGSAHMALARAIMARGCRLYLYWPKKSAIELFTETKFKKYGILSRAFSFNSNKVIPVSSEIGEFEIPDMSEWYRGASKWIEGDVLESDADKYNTIIHSPPIYLQKGKSCNFEATMDFVNKSRVSILLQKWGCRVPEVERDIQGEGPLSCSFRYNADADHAFQIVIRNNRPDAAFATKLRNLRVTADISDSLTESPTYLPHWGGVKRWLHARCKESRFWNSVVSALEMRLGREELLSLPQYMALCPTGQCQALCGFCSVTTNRTGIVKKELPFDKLSRFLAPVSRTIQMYGLEGNGEPALYDRFDDLVDVLTMDGAEVYLITNGERLTREQVNLLLARPVSSVNFSLNAATASTHARVMKLKDFEKTVSNIKFLTHNRLQESHPTVSVSFVVTSENIHEVLEFLEFCEDELLADEVFVRPLSELGGLQGVVEDVRELVPYENDVRDMIEGVEAYLSSRPRRSRVTFNAKSFRAIRPDPMDRALYPAGYEGRLLASRPADWQCSDPSLKYSWNQNVLHVERRETSSQELLRSGSIPVERDCDLKFRLRWRLPKGNARMLVVDASGVELGALRLQTASEWQEGELSVATGAHEYLGLRLVADQGALSGEIDFERLRTPGFGVSREFKLPYREHWQVESEGAQVDWEGRRSRVRWQGDPGPYLLGSYSTPCPRDTHLSYQVGVNVRQGELCIGVLDEGSGSWIKVFSFKEGETLGNLEFDTGTNSRLKVVLSSVKSPLDAEVDWGDLLSVPPGYLNQAKEKPSVPHTEALKRPLELTKLEEPQSREEDPRGSLWDRAFKRKPEYYCQKPWTDLNNFTVDGRMDVCCIATGPSQERYALGNIFDQEFQEIWNGERMREFRRTVNTEDKMSPCQRCPMAYSYQGKFFDPERTFDMLWNYFYVRWGWNKDRPLTSKFYSFSRMLFNATVFMRFKKQ</sequence>
<protein>
    <submittedName>
        <fullName evidence="8">Radical SAM protein</fullName>
    </submittedName>
</protein>
<feature type="compositionally biased region" description="Basic and acidic residues" evidence="6">
    <location>
        <begin position="951"/>
        <end position="983"/>
    </location>
</feature>